<dbReference type="InterPro" id="IPR002433">
    <property type="entry name" value="Orn_de-COase"/>
</dbReference>
<dbReference type="Gene3D" id="3.20.20.10">
    <property type="entry name" value="Alanine racemase"/>
    <property type="match status" value="1"/>
</dbReference>
<evidence type="ECO:0000256" key="4">
    <source>
        <dbReference type="ARBA" id="ARBA00023239"/>
    </source>
</evidence>
<dbReference type="InterPro" id="IPR022644">
    <property type="entry name" value="De-COase2_N"/>
</dbReference>
<dbReference type="GO" id="GO:0006596">
    <property type="term" value="P:polyamine biosynthetic process"/>
    <property type="evidence" value="ECO:0007669"/>
    <property type="project" value="InterPro"/>
</dbReference>
<dbReference type="EC" id="4.1.1.20" evidence="7"/>
<feature type="active site" description="Proton donor" evidence="5">
    <location>
        <position position="338"/>
    </location>
</feature>
<gene>
    <name evidence="7" type="ORF">JBW_01250</name>
</gene>
<dbReference type="InterPro" id="IPR029066">
    <property type="entry name" value="PLP-binding_barrel"/>
</dbReference>
<dbReference type="GO" id="GO:0008836">
    <property type="term" value="F:diaminopimelate decarboxylase activity"/>
    <property type="evidence" value="ECO:0007669"/>
    <property type="project" value="UniProtKB-EC"/>
</dbReference>
<dbReference type="PRINTS" id="PR01179">
    <property type="entry name" value="ODADCRBXLASE"/>
</dbReference>
<dbReference type="InterPro" id="IPR009006">
    <property type="entry name" value="Ala_racemase/Decarboxylase_C"/>
</dbReference>
<keyword evidence="2" id="KW-0210">Decarboxylase</keyword>
<reference evidence="8" key="2">
    <citation type="submission" date="2015-02" db="EMBL/GenBank/DDBJ databases">
        <title>Complete Genome Sequence of Pelosinus fermentans JBW45.</title>
        <authorList>
            <person name="De Leon K.B."/>
            <person name="Utturkar S.M."/>
            <person name="Camilleri L.B."/>
            <person name="Arkin A.P."/>
            <person name="Fields M.W."/>
            <person name="Brown S.D."/>
            <person name="Wall J.D."/>
        </authorList>
    </citation>
    <scope>NUCLEOTIDE SEQUENCE [LARGE SCALE GENOMIC DNA]</scope>
    <source>
        <strain evidence="8">JBW45</strain>
    </source>
</reference>
<organism evidence="7 8">
    <name type="scientific">Pelosinus fermentans JBW45</name>
    <dbReference type="NCBI Taxonomy" id="1192197"/>
    <lineage>
        <taxon>Bacteria</taxon>
        <taxon>Bacillati</taxon>
        <taxon>Bacillota</taxon>
        <taxon>Negativicutes</taxon>
        <taxon>Selenomonadales</taxon>
        <taxon>Sporomusaceae</taxon>
        <taxon>Pelosinus</taxon>
    </lineage>
</organism>
<dbReference type="OrthoDB" id="9802241at2"/>
<evidence type="ECO:0000256" key="2">
    <source>
        <dbReference type="ARBA" id="ARBA00022793"/>
    </source>
</evidence>
<dbReference type="AlphaFoldDB" id="I9DGK5"/>
<dbReference type="Proteomes" id="UP000005361">
    <property type="component" value="Chromosome"/>
</dbReference>
<dbReference type="STRING" id="1192197.JBW_01250"/>
<accession>I9DGK5</accession>
<dbReference type="EMBL" id="CP010978">
    <property type="protein sequence ID" value="AJQ26602.1"/>
    <property type="molecule type" value="Genomic_DNA"/>
</dbReference>
<evidence type="ECO:0000256" key="3">
    <source>
        <dbReference type="ARBA" id="ARBA00022898"/>
    </source>
</evidence>
<feature type="domain" description="Orn/DAP/Arg decarboxylase 2 N-terminal" evidence="6">
    <location>
        <begin position="24"/>
        <end position="273"/>
    </location>
</feature>
<evidence type="ECO:0000256" key="1">
    <source>
        <dbReference type="ARBA" id="ARBA00001933"/>
    </source>
</evidence>
<evidence type="ECO:0000313" key="7">
    <source>
        <dbReference type="EMBL" id="AJQ26602.1"/>
    </source>
</evidence>
<protein>
    <submittedName>
        <fullName evidence="7">Diaminopimelate decarboxylase</fullName>
        <ecNumber evidence="7">4.1.1.20</ecNumber>
    </submittedName>
</protein>
<reference evidence="7 8" key="1">
    <citation type="journal article" date="2015" name="Genome Announc.">
        <title>Complete Genome Sequence of Pelosinus fermentans JBW45, a Member of a Remarkably Competitive Group of Negativicutes in the Firmicutes Phylum.</title>
        <authorList>
            <person name="De Leon K.B."/>
            <person name="Utturkar S.M."/>
            <person name="Camilleri L.B."/>
            <person name="Elias D.A."/>
            <person name="Arkin A.P."/>
            <person name="Fields M.W."/>
            <person name="Brown S.D."/>
            <person name="Wall J.D."/>
        </authorList>
    </citation>
    <scope>NUCLEOTIDE SEQUENCE [LARGE SCALE GENOMIC DNA]</scope>
    <source>
        <strain evidence="7 8">JBW45</strain>
    </source>
</reference>
<dbReference type="PROSITE" id="PS00879">
    <property type="entry name" value="ODR_DC_2_2"/>
    <property type="match status" value="1"/>
</dbReference>
<dbReference type="SUPFAM" id="SSF50621">
    <property type="entry name" value="Alanine racemase C-terminal domain-like"/>
    <property type="match status" value="1"/>
</dbReference>
<comment type="cofactor">
    <cofactor evidence="1 5">
        <name>pyridoxal 5'-phosphate</name>
        <dbReference type="ChEBI" id="CHEBI:597326"/>
    </cofactor>
</comment>
<dbReference type="Pfam" id="PF02784">
    <property type="entry name" value="Orn_Arg_deC_N"/>
    <property type="match status" value="1"/>
</dbReference>
<dbReference type="InterPro" id="IPR022657">
    <property type="entry name" value="De-COase2_CS"/>
</dbReference>
<keyword evidence="4 7" id="KW-0456">Lyase</keyword>
<evidence type="ECO:0000313" key="8">
    <source>
        <dbReference type="Proteomes" id="UP000005361"/>
    </source>
</evidence>
<dbReference type="PANTHER" id="PTHR43727">
    <property type="entry name" value="DIAMINOPIMELATE DECARBOXYLASE"/>
    <property type="match status" value="1"/>
</dbReference>
<name>I9DGK5_9FIRM</name>
<evidence type="ECO:0000256" key="5">
    <source>
        <dbReference type="PIRSR" id="PIRSR600183-50"/>
    </source>
</evidence>
<sequence length="422" mass="47052">MKLSIIEEAIRRYGTPLYLFNGEDIISKFNILKGSLPDSFEILYSMKANPLLGICQLIKKAGSKAEVASIGEMHVALTAGYKSNDIVFTSPGKTTEEIEYAIDRNIYCINVESMQEAVLINEIANTKSRKVDIAIRINPHFNCIETDIKMGGVATQFGIDQSQVGLVFQALEKLVNLNIIGIHVYVGTQILNAGDIVKNTNEIIKLAIELSDKYEFSLKFIDLGGGFGIPYFAEESNLDMNILKHGMDELWSRYKSRLTDTRIAVESGRFLTADSGTYITKILYSKECKGKKYLVCDGGYSQHPAASFLGRYNKNRFPIRTLHENSIKENVTVVGPSCTPIDILGKDITIAKAQPGEYLLVDKSGAYGLTNSPTSFLSHSSAAEVFCYRDSLHLLRRRSTLNDLLSKQYGLDIIRMEDDLYK</sequence>
<dbReference type="RefSeq" id="WP_007957021.1">
    <property type="nucleotide sequence ID" value="NZ_CP010978.1"/>
</dbReference>
<dbReference type="HOGENOM" id="CLU_026444_0_3_9"/>
<dbReference type="PRINTS" id="PR01182">
    <property type="entry name" value="ORNDCRBXLASE"/>
</dbReference>
<proteinExistence type="predicted"/>
<feature type="modified residue" description="N6-(pyridoxal phosphate)lysine" evidence="5">
    <location>
        <position position="47"/>
    </location>
</feature>
<keyword evidence="3 5" id="KW-0663">Pyridoxal phosphate</keyword>
<dbReference type="SUPFAM" id="SSF51419">
    <property type="entry name" value="PLP-binding barrel"/>
    <property type="match status" value="1"/>
</dbReference>
<dbReference type="KEGG" id="pft:JBW_01250"/>
<dbReference type="InterPro" id="IPR000183">
    <property type="entry name" value="Orn/DAP/Arg_de-COase"/>
</dbReference>
<evidence type="ECO:0000259" key="6">
    <source>
        <dbReference type="Pfam" id="PF02784"/>
    </source>
</evidence>
<dbReference type="GO" id="GO:0009089">
    <property type="term" value="P:lysine biosynthetic process via diaminopimelate"/>
    <property type="evidence" value="ECO:0007669"/>
    <property type="project" value="TreeGrafter"/>
</dbReference>
<dbReference type="PANTHER" id="PTHR43727:SF2">
    <property type="entry name" value="GROUP IV DECARBOXYLASE"/>
    <property type="match status" value="1"/>
</dbReference>
<dbReference type="Gene3D" id="2.40.37.10">
    <property type="entry name" value="Lyase, Ornithine Decarboxylase, Chain A, domain 1"/>
    <property type="match status" value="1"/>
</dbReference>
<dbReference type="FunFam" id="3.20.20.10:FF:000003">
    <property type="entry name" value="Diaminopimelate decarboxylase"/>
    <property type="match status" value="1"/>
</dbReference>